<evidence type="ECO:0000256" key="1">
    <source>
        <dbReference type="SAM" id="MobiDB-lite"/>
    </source>
</evidence>
<proteinExistence type="predicted"/>
<dbReference type="Proteomes" id="UP001431783">
    <property type="component" value="Unassembled WGS sequence"/>
</dbReference>
<dbReference type="GO" id="GO:0005634">
    <property type="term" value="C:nucleus"/>
    <property type="evidence" value="ECO:0007669"/>
    <property type="project" value="TreeGrafter"/>
</dbReference>
<dbReference type="EMBL" id="JARQZJ010000097">
    <property type="protein sequence ID" value="KAK9885798.1"/>
    <property type="molecule type" value="Genomic_DNA"/>
</dbReference>
<feature type="region of interest" description="Disordered" evidence="1">
    <location>
        <begin position="1"/>
        <end position="20"/>
    </location>
</feature>
<evidence type="ECO:0000313" key="2">
    <source>
        <dbReference type="EMBL" id="KAK9885798.1"/>
    </source>
</evidence>
<sequence length="379" mass="42619">MALVTYDYGTDSEESDGELLENDKGSINILNAEKTKSNGSNLLPQTATKDVHTGNLSDCEISGESGFTETLYSSQISDEEEDTLQVFSDSSILFNRLPPNKKVLQNNLEIIDDEVEDFIPKAKIIKPERGKIKISVPSLSDFDDFKDDEHVSKKFKSSSKGSGLLCILPPVKCVPISNTSFVPNVLTHKKKTSSEQVKTPSKSLVPDSVRKNKSTIKKKDKNDSEDSDDDIDLPETFDEELWLKSCGKVIKKDIIEEESTIVEPRVDLTPEVVEPYAGLNNEAFKELVGKRSRIPRNVKLIDLNEEALVADKDLWMRKSLTDPEFVPKAPIEEPVDPTKRKKHHITYLAEQAKANEQELQNQWASSKFNRNQSRAKYGF</sequence>
<evidence type="ECO:0000313" key="3">
    <source>
        <dbReference type="Proteomes" id="UP001431783"/>
    </source>
</evidence>
<protein>
    <recommendedName>
        <fullName evidence="4">Proline-rich protein PRCC</fullName>
    </recommendedName>
</protein>
<keyword evidence="3" id="KW-1185">Reference proteome</keyword>
<accession>A0AAW1UZ79</accession>
<dbReference type="AlphaFoldDB" id="A0AAW1UZ79"/>
<dbReference type="PANTHER" id="PTHR13621:SF2">
    <property type="entry name" value="PROLINE-RICH PROTEIN PRCC"/>
    <property type="match status" value="1"/>
</dbReference>
<dbReference type="Pfam" id="PF10253">
    <property type="entry name" value="PRCC"/>
    <property type="match status" value="1"/>
</dbReference>
<feature type="compositionally biased region" description="Acidic residues" evidence="1">
    <location>
        <begin position="10"/>
        <end position="20"/>
    </location>
</feature>
<name>A0AAW1UZ79_9CUCU</name>
<gene>
    <name evidence="2" type="ORF">WA026_013667</name>
</gene>
<reference evidence="2 3" key="1">
    <citation type="submission" date="2023-03" db="EMBL/GenBank/DDBJ databases">
        <title>Genome insight into feeding habits of ladybird beetles.</title>
        <authorList>
            <person name="Li H.-S."/>
            <person name="Huang Y.-H."/>
            <person name="Pang H."/>
        </authorList>
    </citation>
    <scope>NUCLEOTIDE SEQUENCE [LARGE SCALE GENOMIC DNA]</scope>
    <source>
        <strain evidence="2">SYSU_2023b</strain>
        <tissue evidence="2">Whole body</tissue>
    </source>
</reference>
<feature type="region of interest" description="Disordered" evidence="1">
    <location>
        <begin position="191"/>
        <end position="232"/>
    </location>
</feature>
<evidence type="ECO:0008006" key="4">
    <source>
        <dbReference type="Google" id="ProtNLM"/>
    </source>
</evidence>
<comment type="caution">
    <text evidence="2">The sequence shown here is derived from an EMBL/GenBank/DDBJ whole genome shotgun (WGS) entry which is preliminary data.</text>
</comment>
<dbReference type="PANTHER" id="PTHR13621">
    <property type="entry name" value="PROLINE-RICH PROTEIN PRCC"/>
    <property type="match status" value="1"/>
</dbReference>
<feature type="region of interest" description="Disordered" evidence="1">
    <location>
        <begin position="358"/>
        <end position="379"/>
    </location>
</feature>
<feature type="compositionally biased region" description="Acidic residues" evidence="1">
    <location>
        <begin position="223"/>
        <end position="232"/>
    </location>
</feature>
<dbReference type="InterPro" id="IPR018800">
    <property type="entry name" value="PRCC"/>
</dbReference>
<organism evidence="2 3">
    <name type="scientific">Henosepilachna vigintioctopunctata</name>
    <dbReference type="NCBI Taxonomy" id="420089"/>
    <lineage>
        <taxon>Eukaryota</taxon>
        <taxon>Metazoa</taxon>
        <taxon>Ecdysozoa</taxon>
        <taxon>Arthropoda</taxon>
        <taxon>Hexapoda</taxon>
        <taxon>Insecta</taxon>
        <taxon>Pterygota</taxon>
        <taxon>Neoptera</taxon>
        <taxon>Endopterygota</taxon>
        <taxon>Coleoptera</taxon>
        <taxon>Polyphaga</taxon>
        <taxon>Cucujiformia</taxon>
        <taxon>Coccinelloidea</taxon>
        <taxon>Coccinellidae</taxon>
        <taxon>Epilachninae</taxon>
        <taxon>Epilachnini</taxon>
        <taxon>Henosepilachna</taxon>
    </lineage>
</organism>